<gene>
    <name evidence="2" type="ORF">AMOR_31080</name>
</gene>
<dbReference type="RefSeq" id="WP_248352485.1">
    <property type="nucleotide sequence ID" value="NZ_AP025591.1"/>
</dbReference>
<protein>
    <submittedName>
        <fullName evidence="2">Hydrogenase assembly protein HypC</fullName>
    </submittedName>
</protein>
<dbReference type="SUPFAM" id="SSF159127">
    <property type="entry name" value="HupF/HypC-like"/>
    <property type="match status" value="1"/>
</dbReference>
<dbReference type="PANTHER" id="PTHR35177:SF2">
    <property type="entry name" value="HYDROGENASE MATURATION FACTOR HYBG"/>
    <property type="match status" value="1"/>
</dbReference>
<dbReference type="EMBL" id="AP025591">
    <property type="protein sequence ID" value="BDG04112.1"/>
    <property type="molecule type" value="Genomic_DNA"/>
</dbReference>
<name>A0ABN6MT19_9BACT</name>
<dbReference type="NCBIfam" id="TIGR00074">
    <property type="entry name" value="hypC_hupF"/>
    <property type="match status" value="1"/>
</dbReference>
<comment type="similarity">
    <text evidence="1">Belongs to the HupF/HypC family.</text>
</comment>
<dbReference type="InterPro" id="IPR019812">
    <property type="entry name" value="Hydgase_assmbl_chp_CS"/>
</dbReference>
<dbReference type="PANTHER" id="PTHR35177">
    <property type="entry name" value="HYDROGENASE MATURATION FACTOR HYBG"/>
    <property type="match status" value="1"/>
</dbReference>
<dbReference type="PROSITE" id="PS01097">
    <property type="entry name" value="HUPF_HYPC"/>
    <property type="match status" value="1"/>
</dbReference>
<proteinExistence type="inferred from homology"/>
<keyword evidence="3" id="KW-1185">Reference proteome</keyword>
<evidence type="ECO:0000313" key="3">
    <source>
        <dbReference type="Proteomes" id="UP001162891"/>
    </source>
</evidence>
<evidence type="ECO:0000256" key="1">
    <source>
        <dbReference type="ARBA" id="ARBA00006018"/>
    </source>
</evidence>
<dbReference type="Gene3D" id="2.30.30.140">
    <property type="match status" value="1"/>
</dbReference>
<evidence type="ECO:0000313" key="2">
    <source>
        <dbReference type="EMBL" id="BDG04112.1"/>
    </source>
</evidence>
<sequence length="96" mass="10381">MCLGVPGKVVAIDGLSATVDFFGVRKELRLDIVDEPVQVGDYVLNHVGFAIRRIPPDEVQETLALFDQILDVTGAKEDLMAADVRGEIAAAQDKKS</sequence>
<reference evidence="3" key="1">
    <citation type="journal article" date="2022" name="Int. J. Syst. Evol. Microbiol.">
        <title>Anaeromyxobacter oryzae sp. nov., Anaeromyxobacter diazotrophicus sp. nov. and Anaeromyxobacter paludicola sp. nov., isolated from paddy soils.</title>
        <authorList>
            <person name="Itoh H."/>
            <person name="Xu Z."/>
            <person name="Mise K."/>
            <person name="Masuda Y."/>
            <person name="Ushijima N."/>
            <person name="Hayakawa C."/>
            <person name="Shiratori Y."/>
            <person name="Senoo K."/>
        </authorList>
    </citation>
    <scope>NUCLEOTIDE SEQUENCE [LARGE SCALE GENOMIC DNA]</scope>
    <source>
        <strain evidence="3">Red232</strain>
    </source>
</reference>
<organism evidence="2 3">
    <name type="scientific">Anaeromyxobacter oryzae</name>
    <dbReference type="NCBI Taxonomy" id="2918170"/>
    <lineage>
        <taxon>Bacteria</taxon>
        <taxon>Pseudomonadati</taxon>
        <taxon>Myxococcota</taxon>
        <taxon>Myxococcia</taxon>
        <taxon>Myxococcales</taxon>
        <taxon>Cystobacterineae</taxon>
        <taxon>Anaeromyxobacteraceae</taxon>
        <taxon>Anaeromyxobacter</taxon>
    </lineage>
</organism>
<accession>A0ABN6MT19</accession>
<dbReference type="InterPro" id="IPR001109">
    <property type="entry name" value="Hydrogenase_HupF/HypC"/>
</dbReference>
<dbReference type="PRINTS" id="PR00445">
    <property type="entry name" value="HUPFHYPC"/>
</dbReference>
<dbReference type="Proteomes" id="UP001162891">
    <property type="component" value="Chromosome"/>
</dbReference>
<dbReference type="Pfam" id="PF01455">
    <property type="entry name" value="HupF_HypC"/>
    <property type="match status" value="1"/>
</dbReference>